<organism evidence="2 3">
    <name type="scientific">Octopus sinensis</name>
    <name type="common">East Asian common octopus</name>
    <dbReference type="NCBI Taxonomy" id="2607531"/>
    <lineage>
        <taxon>Eukaryota</taxon>
        <taxon>Metazoa</taxon>
        <taxon>Spiralia</taxon>
        <taxon>Lophotrochozoa</taxon>
        <taxon>Mollusca</taxon>
        <taxon>Cephalopoda</taxon>
        <taxon>Coleoidea</taxon>
        <taxon>Octopodiformes</taxon>
        <taxon>Octopoda</taxon>
        <taxon>Incirrata</taxon>
        <taxon>Octopodidae</taxon>
        <taxon>Octopus</taxon>
    </lineage>
</organism>
<feature type="domain" description="Reverse transcriptase" evidence="1">
    <location>
        <begin position="13"/>
        <end position="98"/>
    </location>
</feature>
<evidence type="ECO:0000259" key="1">
    <source>
        <dbReference type="Pfam" id="PF00078"/>
    </source>
</evidence>
<dbReference type="PANTHER" id="PTHR47027:SF20">
    <property type="entry name" value="REVERSE TRANSCRIPTASE-LIKE PROTEIN WITH RNA-DIRECTED DNA POLYMERASE DOMAIN"/>
    <property type="match status" value="1"/>
</dbReference>
<proteinExistence type="predicted"/>
<evidence type="ECO:0000313" key="3">
    <source>
        <dbReference type="RefSeq" id="XP_036357565.1"/>
    </source>
</evidence>
<evidence type="ECO:0000313" key="2">
    <source>
        <dbReference type="Proteomes" id="UP000515154"/>
    </source>
</evidence>
<protein>
    <submittedName>
        <fullName evidence="3">Secreted RxLR effector protein 78-like</fullName>
    </submittedName>
</protein>
<dbReference type="KEGG" id="osn:118762694"/>
<dbReference type="Proteomes" id="UP000515154">
    <property type="component" value="Linkage group LG3"/>
</dbReference>
<dbReference type="PANTHER" id="PTHR47027">
    <property type="entry name" value="REVERSE TRANSCRIPTASE DOMAIN-CONTAINING PROTEIN"/>
    <property type="match status" value="1"/>
</dbReference>
<name>A0A7E6ERI7_9MOLL</name>
<dbReference type="Pfam" id="PF00078">
    <property type="entry name" value="RVT_1"/>
    <property type="match status" value="1"/>
</dbReference>
<dbReference type="AlphaFoldDB" id="A0A7E6ERI7"/>
<accession>A0A7E6ERI7</accession>
<dbReference type="RefSeq" id="XP_036357565.1">
    <property type="nucleotide sequence ID" value="XM_036501672.1"/>
</dbReference>
<gene>
    <name evidence="3" type="primary">LOC118762694</name>
</gene>
<keyword evidence="2" id="KW-1185">Reference proteome</keyword>
<reference evidence="3" key="1">
    <citation type="submission" date="2025-08" db="UniProtKB">
        <authorList>
            <consortium name="RefSeq"/>
        </authorList>
    </citation>
    <scope>IDENTIFICATION</scope>
</reference>
<sequence length="143" mass="16757">MVFCVCLLQEKPREQRKSLIFVFWDFEKAFKSIPRPVMWVTLKHFDCPNCFMNLIQVLHGGMSDQVIAKNALFSFFSITTGQKQGCTLTPILFFLYLDIPDQVPGCRHPLQNEQRTFNIVHLHLWPRYVSYSHIPRFWSSGGC</sequence>
<dbReference type="InterPro" id="IPR000477">
    <property type="entry name" value="RT_dom"/>
</dbReference>